<sequence>MVIANTLSHLQAAKCLVASYPFGPMPTAVTEAVGLAAANTAPGTPPSVTLDGFTAGARPTCSTATCPALQLYQQQHEAARAALLSRQQQRWWQEMGGH</sequence>
<evidence type="ECO:0000313" key="2">
    <source>
        <dbReference type="Proteomes" id="UP001244341"/>
    </source>
</evidence>
<keyword evidence="2" id="KW-1185">Reference proteome</keyword>
<dbReference type="Proteomes" id="UP001244341">
    <property type="component" value="Chromosome 2b"/>
</dbReference>
<organism evidence="1 2">
    <name type="scientific">Tetradesmus obliquus</name>
    <name type="common">Green alga</name>
    <name type="synonym">Acutodesmus obliquus</name>
    <dbReference type="NCBI Taxonomy" id="3088"/>
    <lineage>
        <taxon>Eukaryota</taxon>
        <taxon>Viridiplantae</taxon>
        <taxon>Chlorophyta</taxon>
        <taxon>core chlorophytes</taxon>
        <taxon>Chlorophyceae</taxon>
        <taxon>CS clade</taxon>
        <taxon>Sphaeropleales</taxon>
        <taxon>Scenedesmaceae</taxon>
        <taxon>Tetradesmus</taxon>
    </lineage>
</organism>
<gene>
    <name evidence="1" type="ORF">OEZ85_011232</name>
</gene>
<dbReference type="EMBL" id="CP126209">
    <property type="protein sequence ID" value="WIA11085.1"/>
    <property type="molecule type" value="Genomic_DNA"/>
</dbReference>
<protein>
    <submittedName>
        <fullName evidence="1">Uncharacterized protein</fullName>
    </submittedName>
</protein>
<accession>A0ABY8TPU8</accession>
<proteinExistence type="predicted"/>
<name>A0ABY8TPU8_TETOB</name>
<evidence type="ECO:0000313" key="1">
    <source>
        <dbReference type="EMBL" id="WIA11085.1"/>
    </source>
</evidence>
<reference evidence="1 2" key="1">
    <citation type="submission" date="2023-05" db="EMBL/GenBank/DDBJ databases">
        <title>A 100% complete, gapless, phased diploid assembly of the Scenedesmus obliquus UTEX 3031 genome.</title>
        <authorList>
            <person name="Biondi T.C."/>
            <person name="Hanschen E.R."/>
            <person name="Kwon T."/>
            <person name="Eng W."/>
            <person name="Kruse C.P.S."/>
            <person name="Koehler S.I."/>
            <person name="Kunde Y."/>
            <person name="Gleasner C.D."/>
            <person name="You Mak K.T."/>
            <person name="Polle J."/>
            <person name="Hovde B.T."/>
            <person name="Starkenburg S.R."/>
        </authorList>
    </citation>
    <scope>NUCLEOTIDE SEQUENCE [LARGE SCALE GENOMIC DNA]</scope>
    <source>
        <strain evidence="1 2">DOE0152z</strain>
    </source>
</reference>